<dbReference type="AlphaFoldDB" id="A0A7S0GW01"/>
<feature type="compositionally biased region" description="Low complexity" evidence="1">
    <location>
        <begin position="17"/>
        <end position="27"/>
    </location>
</feature>
<evidence type="ECO:0000256" key="1">
    <source>
        <dbReference type="SAM" id="MobiDB-lite"/>
    </source>
</evidence>
<proteinExistence type="predicted"/>
<gene>
    <name evidence="2" type="ORF">LAMO00422_LOCUS5810</name>
</gene>
<organism evidence="2">
    <name type="scientific">Amorphochlora amoebiformis</name>
    <dbReference type="NCBI Taxonomy" id="1561963"/>
    <lineage>
        <taxon>Eukaryota</taxon>
        <taxon>Sar</taxon>
        <taxon>Rhizaria</taxon>
        <taxon>Cercozoa</taxon>
        <taxon>Chlorarachniophyceae</taxon>
        <taxon>Amorphochlora</taxon>
    </lineage>
</organism>
<protein>
    <submittedName>
        <fullName evidence="2">Uncharacterized protein</fullName>
    </submittedName>
</protein>
<sequence length="144" mass="16776">MDRRDSDGRRSQRRAHTQTQQQRKTTQYDPPEVKLRGRTKYTNLHHSNINAHFGNSEPVDENKMWENVLGHQPSRLPKVGDGLKMRESGTYGQIADIIIDRQSIIAKIGPRSVRSLIYLDDTHFEWDTRQELWVVDQGTTDRGH</sequence>
<reference evidence="2" key="1">
    <citation type="submission" date="2021-01" db="EMBL/GenBank/DDBJ databases">
        <authorList>
            <person name="Corre E."/>
            <person name="Pelletier E."/>
            <person name="Niang G."/>
            <person name="Scheremetjew M."/>
            <person name="Finn R."/>
            <person name="Kale V."/>
            <person name="Holt S."/>
            <person name="Cochrane G."/>
            <person name="Meng A."/>
            <person name="Brown T."/>
            <person name="Cohen L."/>
        </authorList>
    </citation>
    <scope>NUCLEOTIDE SEQUENCE</scope>
    <source>
        <strain evidence="2">CCMP2058</strain>
    </source>
</reference>
<name>A0A7S0GW01_9EUKA</name>
<feature type="region of interest" description="Disordered" evidence="1">
    <location>
        <begin position="1"/>
        <end position="35"/>
    </location>
</feature>
<dbReference type="EMBL" id="HBEM01008299">
    <property type="protein sequence ID" value="CAD8440399.1"/>
    <property type="molecule type" value="Transcribed_RNA"/>
</dbReference>
<evidence type="ECO:0000313" key="2">
    <source>
        <dbReference type="EMBL" id="CAD8440399.1"/>
    </source>
</evidence>
<feature type="compositionally biased region" description="Basic and acidic residues" evidence="1">
    <location>
        <begin position="1"/>
        <end position="10"/>
    </location>
</feature>
<accession>A0A7S0GW01</accession>